<dbReference type="PROSITE" id="PS50893">
    <property type="entry name" value="ABC_TRANSPORTER_2"/>
    <property type="match status" value="2"/>
</dbReference>
<dbReference type="PANTHER" id="PTHR43158:SF2">
    <property type="entry name" value="SKFA PEPTIDE EXPORT ATP-BINDING PROTEIN SKFE"/>
    <property type="match status" value="1"/>
</dbReference>
<evidence type="ECO:0000313" key="5">
    <source>
        <dbReference type="Proteomes" id="UP001430356"/>
    </source>
</evidence>
<proteinExistence type="predicted"/>
<dbReference type="PANTHER" id="PTHR43158">
    <property type="entry name" value="SKFA PEPTIDE EXPORT ATP-BINDING PROTEIN SKFE"/>
    <property type="match status" value="1"/>
</dbReference>
<dbReference type="InterPro" id="IPR003439">
    <property type="entry name" value="ABC_transporter-like_ATP-bd"/>
</dbReference>
<dbReference type="SMART" id="SM00382">
    <property type="entry name" value="AAA"/>
    <property type="match status" value="2"/>
</dbReference>
<dbReference type="EMBL" id="JAECZO010000033">
    <property type="protein sequence ID" value="KAK7194249.1"/>
    <property type="molecule type" value="Genomic_DNA"/>
</dbReference>
<sequence>MSDTPPIVEVCDVHFQYPDTAAASLTQVNIKAHRGDRILLIGHNGSGKSTLLSLLAGRRRPRSGLVRVLGHDPFDETSMAQHISLIGSPWPPEAVFATTVDRVASPAPVPARKTAIAEALHLRLSRFIDKMSSGEKRRVQILHGMLHPATVYLLDECSTDIDVAERRTVLDLVRQECEEQRGCCVYATHILDRIQGWATHLLLVEGGRVVDFKAVADIKVPLEDYAFHFMSKRGRATDGDPASRPPPSYGRFLAALSAQSPNSTTHGAPSAAAAVVCRGAAIYWPQAGDSPAAPRDVVIECARLSYKDVFVEMSFQVYRGERVLLCGGNGAGKSTLLNMLGGKQFFNNRDGALSVLGKRCYDDMLLNGLVSYGGDWWTVVPGGEMHVREMVELRTPRAEHLRSLLAVDLDWDVRHISAGEQKRVQLLLHLAEDKPIVLLDEATADLDVDQRHSLLQFLYEESMQRGVTVVYSTHIFGGLEGWADAVMVLDRTVRGVHAVWRTAAGEEPLSLDRVVDEIVALKAREVF</sequence>
<dbReference type="GO" id="GO:0005524">
    <property type="term" value="F:ATP binding"/>
    <property type="evidence" value="ECO:0007669"/>
    <property type="project" value="UniProtKB-KW"/>
</dbReference>
<dbReference type="AlphaFoldDB" id="A0AAW0EM65"/>
<evidence type="ECO:0000256" key="2">
    <source>
        <dbReference type="ARBA" id="ARBA00022840"/>
    </source>
</evidence>
<accession>A0AAW0EM65</accession>
<evidence type="ECO:0000313" key="4">
    <source>
        <dbReference type="EMBL" id="KAK7194249.1"/>
    </source>
</evidence>
<feature type="domain" description="ABC transporter" evidence="3">
    <location>
        <begin position="292"/>
        <end position="516"/>
    </location>
</feature>
<dbReference type="SUPFAM" id="SSF52540">
    <property type="entry name" value="P-loop containing nucleoside triphosphate hydrolases"/>
    <property type="match status" value="2"/>
</dbReference>
<dbReference type="GO" id="GO:0016887">
    <property type="term" value="F:ATP hydrolysis activity"/>
    <property type="evidence" value="ECO:0007669"/>
    <property type="project" value="InterPro"/>
</dbReference>
<dbReference type="InterPro" id="IPR027417">
    <property type="entry name" value="P-loop_NTPase"/>
</dbReference>
<keyword evidence="2 4" id="KW-0067">ATP-binding</keyword>
<keyword evidence="5" id="KW-1185">Reference proteome</keyword>
<dbReference type="InterPro" id="IPR003593">
    <property type="entry name" value="AAA+_ATPase"/>
</dbReference>
<name>A0AAW0EM65_9TRYP</name>
<reference evidence="4 5" key="1">
    <citation type="journal article" date="2021" name="MBio">
        <title>A New Model Trypanosomatid, Novymonas esmeraldas: Genomic Perception of Its 'Candidatus Pandoraea novymonadis' Endosymbiont.</title>
        <authorList>
            <person name="Zakharova A."/>
            <person name="Saura A."/>
            <person name="Butenko A."/>
            <person name="Podesvova L."/>
            <person name="Warmusova S."/>
            <person name="Kostygov A.Y."/>
            <person name="Nenarokova A."/>
            <person name="Lukes J."/>
            <person name="Opperdoes F.R."/>
            <person name="Yurchenko V."/>
        </authorList>
    </citation>
    <scope>NUCLEOTIDE SEQUENCE [LARGE SCALE GENOMIC DNA]</scope>
    <source>
        <strain evidence="4 5">E262AT.01</strain>
    </source>
</reference>
<comment type="caution">
    <text evidence="4">The sequence shown here is derived from an EMBL/GenBank/DDBJ whole genome shotgun (WGS) entry which is preliminary data.</text>
</comment>
<keyword evidence="1" id="KW-0547">Nucleotide-binding</keyword>
<gene>
    <name evidence="4" type="ORF">NESM_000339700</name>
</gene>
<feature type="domain" description="ABC transporter" evidence="3">
    <location>
        <begin position="8"/>
        <end position="231"/>
    </location>
</feature>
<organism evidence="4 5">
    <name type="scientific">Novymonas esmeraldas</name>
    <dbReference type="NCBI Taxonomy" id="1808958"/>
    <lineage>
        <taxon>Eukaryota</taxon>
        <taxon>Discoba</taxon>
        <taxon>Euglenozoa</taxon>
        <taxon>Kinetoplastea</taxon>
        <taxon>Metakinetoplastina</taxon>
        <taxon>Trypanosomatida</taxon>
        <taxon>Trypanosomatidae</taxon>
        <taxon>Novymonas</taxon>
    </lineage>
</organism>
<dbReference type="Gene3D" id="3.40.50.300">
    <property type="entry name" value="P-loop containing nucleotide triphosphate hydrolases"/>
    <property type="match status" value="2"/>
</dbReference>
<evidence type="ECO:0000256" key="1">
    <source>
        <dbReference type="ARBA" id="ARBA00022741"/>
    </source>
</evidence>
<dbReference type="Pfam" id="PF00005">
    <property type="entry name" value="ABC_tran"/>
    <property type="match status" value="2"/>
</dbReference>
<protein>
    <submittedName>
        <fullName evidence="4">ATP-binding cassette protein subfamily H, member 3</fullName>
    </submittedName>
</protein>
<evidence type="ECO:0000259" key="3">
    <source>
        <dbReference type="PROSITE" id="PS50893"/>
    </source>
</evidence>
<dbReference type="Proteomes" id="UP001430356">
    <property type="component" value="Unassembled WGS sequence"/>
</dbReference>